<dbReference type="Pfam" id="PF25372">
    <property type="entry name" value="DUF7885"/>
    <property type="match status" value="1"/>
</dbReference>
<dbReference type="AlphaFoldDB" id="A0AAE1K2N6"/>
<dbReference type="GO" id="GO:0031146">
    <property type="term" value="P:SCF-dependent proteasomal ubiquitin-dependent protein catabolic process"/>
    <property type="evidence" value="ECO:0007669"/>
    <property type="project" value="TreeGrafter"/>
</dbReference>
<evidence type="ECO:0000259" key="1">
    <source>
        <dbReference type="Pfam" id="PF12937"/>
    </source>
</evidence>
<comment type="caution">
    <text evidence="3">The sequence shown here is derived from an EMBL/GenBank/DDBJ whole genome shotgun (WGS) entry which is preliminary data.</text>
</comment>
<name>A0AAE1K2N6_9FABA</name>
<dbReference type="FunFam" id="3.80.10.10:FF:000925">
    <property type="entry name" value="F-box protein At5g67140"/>
    <property type="match status" value="1"/>
</dbReference>
<reference evidence="3" key="1">
    <citation type="submission" date="2023-10" db="EMBL/GenBank/DDBJ databases">
        <title>Chromosome-level genome of the transformable northern wattle, Acacia crassicarpa.</title>
        <authorList>
            <person name="Massaro I."/>
            <person name="Sinha N.R."/>
            <person name="Poethig S."/>
            <person name="Leichty A.R."/>
        </authorList>
    </citation>
    <scope>NUCLEOTIDE SEQUENCE</scope>
    <source>
        <strain evidence="3">Acra3RX</strain>
        <tissue evidence="3">Leaf</tissue>
    </source>
</reference>
<dbReference type="InterPro" id="IPR006553">
    <property type="entry name" value="Leu-rich_rpt_Cys-con_subtyp"/>
</dbReference>
<accession>A0AAE1K2N6</accession>
<dbReference type="Proteomes" id="UP001293593">
    <property type="component" value="Unassembled WGS sequence"/>
</dbReference>
<dbReference type="PANTHER" id="PTHR13318:SF95">
    <property type="entry name" value="F-BOX PROTEIN YLR352W"/>
    <property type="match status" value="1"/>
</dbReference>
<evidence type="ECO:0000259" key="2">
    <source>
        <dbReference type="Pfam" id="PF25372"/>
    </source>
</evidence>
<dbReference type="InterPro" id="IPR032675">
    <property type="entry name" value="LRR_dom_sf"/>
</dbReference>
<evidence type="ECO:0000313" key="4">
    <source>
        <dbReference type="Proteomes" id="UP001293593"/>
    </source>
</evidence>
<dbReference type="SMART" id="SM00367">
    <property type="entry name" value="LRR_CC"/>
    <property type="match status" value="3"/>
</dbReference>
<dbReference type="SUPFAM" id="SSF81383">
    <property type="entry name" value="F-box domain"/>
    <property type="match status" value="1"/>
</dbReference>
<evidence type="ECO:0008006" key="5">
    <source>
        <dbReference type="Google" id="ProtNLM"/>
    </source>
</evidence>
<feature type="domain" description="F-box/LRR-repeat protein 15-like leucin rich repeat" evidence="2">
    <location>
        <begin position="101"/>
        <end position="188"/>
    </location>
</feature>
<proteinExistence type="predicted"/>
<dbReference type="InterPro" id="IPR001810">
    <property type="entry name" value="F-box_dom"/>
</dbReference>
<dbReference type="SUPFAM" id="SSF52047">
    <property type="entry name" value="RNI-like"/>
    <property type="match status" value="1"/>
</dbReference>
<dbReference type="InterPro" id="IPR036047">
    <property type="entry name" value="F-box-like_dom_sf"/>
</dbReference>
<organism evidence="3 4">
    <name type="scientific">Acacia crassicarpa</name>
    <name type="common">northern wattle</name>
    <dbReference type="NCBI Taxonomy" id="499986"/>
    <lineage>
        <taxon>Eukaryota</taxon>
        <taxon>Viridiplantae</taxon>
        <taxon>Streptophyta</taxon>
        <taxon>Embryophyta</taxon>
        <taxon>Tracheophyta</taxon>
        <taxon>Spermatophyta</taxon>
        <taxon>Magnoliopsida</taxon>
        <taxon>eudicotyledons</taxon>
        <taxon>Gunneridae</taxon>
        <taxon>Pentapetalae</taxon>
        <taxon>rosids</taxon>
        <taxon>fabids</taxon>
        <taxon>Fabales</taxon>
        <taxon>Fabaceae</taxon>
        <taxon>Caesalpinioideae</taxon>
        <taxon>mimosoid clade</taxon>
        <taxon>Acacieae</taxon>
        <taxon>Acacia</taxon>
    </lineage>
</organism>
<dbReference type="EMBL" id="JAWXYG010000009">
    <property type="protein sequence ID" value="KAK4262310.1"/>
    <property type="molecule type" value="Genomic_DNA"/>
</dbReference>
<feature type="domain" description="F-box" evidence="1">
    <location>
        <begin position="10"/>
        <end position="53"/>
    </location>
</feature>
<keyword evidence="4" id="KW-1185">Reference proteome</keyword>
<gene>
    <name evidence="3" type="ORF">QN277_027887</name>
</gene>
<dbReference type="GO" id="GO:0019005">
    <property type="term" value="C:SCF ubiquitin ligase complex"/>
    <property type="evidence" value="ECO:0007669"/>
    <property type="project" value="TreeGrafter"/>
</dbReference>
<evidence type="ECO:0000313" key="3">
    <source>
        <dbReference type="EMBL" id="KAK4262310.1"/>
    </source>
</evidence>
<dbReference type="Pfam" id="PF12937">
    <property type="entry name" value="F-box-like"/>
    <property type="match status" value="1"/>
</dbReference>
<dbReference type="Gene3D" id="3.80.10.10">
    <property type="entry name" value="Ribonuclease Inhibitor"/>
    <property type="match status" value="1"/>
</dbReference>
<dbReference type="InterPro" id="IPR057207">
    <property type="entry name" value="FBXL15_LRR"/>
</dbReference>
<dbReference type="PANTHER" id="PTHR13318">
    <property type="entry name" value="PARTNER OF PAIRED, ISOFORM B-RELATED"/>
    <property type="match status" value="1"/>
</dbReference>
<sequence length="217" mass="24086">MEQLMQEARIDELPIDVLAHIFLSFTSFTDLAQASIVCKKWKRGARESLAHRRNLSFAGWKMDDDSAARLVCHAYNLRELDIVFSPRSRWGCQITDNGLLKISMAECVGNLTSISLWGLTGITDEGVVQLMSRTKSLEHLNVGGTIITDETLFAVARSCPKLESIVLWGCRHVTESGLVVLVDKCGKLKSMNVWGTGVPNFCLGNLLIRCPHLLIKA</sequence>
<protein>
    <recommendedName>
        <fullName evidence="5">F-box domain-containing protein</fullName>
    </recommendedName>
</protein>